<dbReference type="AlphaFoldDB" id="A0A8G2CC90"/>
<accession>A0A8G2CC90</accession>
<dbReference type="CDD" id="cd00188">
    <property type="entry name" value="TOPRIM"/>
    <property type="match status" value="1"/>
</dbReference>
<evidence type="ECO:0008006" key="4">
    <source>
        <dbReference type="Google" id="ProtNLM"/>
    </source>
</evidence>
<name>A0A8G2CC90_9BACT</name>
<feature type="region of interest" description="Disordered" evidence="1">
    <location>
        <begin position="375"/>
        <end position="432"/>
    </location>
</feature>
<dbReference type="EMBL" id="FQZR01000014">
    <property type="protein sequence ID" value="SHJ74897.1"/>
    <property type="molecule type" value="Genomic_DNA"/>
</dbReference>
<evidence type="ECO:0000256" key="1">
    <source>
        <dbReference type="SAM" id="MobiDB-lite"/>
    </source>
</evidence>
<evidence type="ECO:0000313" key="2">
    <source>
        <dbReference type="EMBL" id="SHJ74897.1"/>
    </source>
</evidence>
<organism evidence="2 3">
    <name type="scientific">Halodesulfovibrio aestuarii</name>
    <dbReference type="NCBI Taxonomy" id="126333"/>
    <lineage>
        <taxon>Bacteria</taxon>
        <taxon>Pseudomonadati</taxon>
        <taxon>Thermodesulfobacteriota</taxon>
        <taxon>Desulfovibrionia</taxon>
        <taxon>Desulfovibrionales</taxon>
        <taxon>Desulfovibrionaceae</taxon>
        <taxon>Halodesulfovibrio</taxon>
    </lineage>
</organism>
<sequence length="497" mass="55386">MGYALEFLGHHERELIARSVLQGIDEQNSTPDKIAAHCPMHVEGTPGGAFFYNVADDIGGCFSCGQNTDLIGLFNLAQGREPGDPDGMREFIKEYGQGQTGDRAGKSRARNGEFEQKIRLKPEEKAPQAWSDHALKFAKHCNEVLLNSPELLEQLWNWGILQETVEEQLIGWNPERAFRPYTSWGLPYEENENGKERCIMLPTGFVFPCLRDGVVTRMQIRREDEQPKYYQIKGGGKGPVVFGDLNSKMFVLVETIRDAELAYQELKKYGVAVIALGGASIRPTEELHKILNKAELVLIALDTDPAGATNSYHFEPWNKARFAWLNVYPNAVRWPVPKTCGKDLGDLAGTPLSVEAWFLAGLPDHVKKKISIETATQGEPEATAHEEPTATADQTEEPTAPLETTEPVTKGDSLLKPVPSSTRVVRPLPPPDKIPIEDYKKLHGYAHSRGARLALEKGKLEIEWRQGEDTKLINWGKRALGGQPSLVEILIRYMEAA</sequence>
<evidence type="ECO:0000313" key="3">
    <source>
        <dbReference type="Proteomes" id="UP000184001"/>
    </source>
</evidence>
<feature type="compositionally biased region" description="Low complexity" evidence="1">
    <location>
        <begin position="389"/>
        <end position="407"/>
    </location>
</feature>
<dbReference type="RefSeq" id="WP_073021071.1">
    <property type="nucleotide sequence ID" value="NZ_FQZR01000014.1"/>
</dbReference>
<protein>
    <recommendedName>
        <fullName evidence="4">Zinc finger CHC2-type domain-containing protein</fullName>
    </recommendedName>
</protein>
<gene>
    <name evidence="2" type="ORF">SAMN05660830_03137</name>
</gene>
<dbReference type="Proteomes" id="UP000184001">
    <property type="component" value="Unassembled WGS sequence"/>
</dbReference>
<comment type="caution">
    <text evidence="2">The sequence shown here is derived from an EMBL/GenBank/DDBJ whole genome shotgun (WGS) entry which is preliminary data.</text>
</comment>
<proteinExistence type="predicted"/>
<reference evidence="2 3" key="1">
    <citation type="submission" date="2016-11" db="EMBL/GenBank/DDBJ databases">
        <authorList>
            <person name="Varghese N."/>
            <person name="Submissions S."/>
        </authorList>
    </citation>
    <scope>NUCLEOTIDE SEQUENCE [LARGE SCALE GENOMIC DNA]</scope>
    <source>
        <strain evidence="2 3">DSM 17919</strain>
    </source>
</reference>